<dbReference type="InterPro" id="IPR027417">
    <property type="entry name" value="P-loop_NTPase"/>
</dbReference>
<dbReference type="GO" id="GO:0006015">
    <property type="term" value="P:5-phosphoribose 1-diphosphate biosynthetic process"/>
    <property type="evidence" value="ECO:0007669"/>
    <property type="project" value="UniProtKB-UniRule"/>
</dbReference>
<dbReference type="PATRIC" id="fig|1238182.3.peg.1943"/>
<evidence type="ECO:0000313" key="8">
    <source>
        <dbReference type="EMBL" id="EKV30944.1"/>
    </source>
</evidence>
<evidence type="ECO:0000256" key="4">
    <source>
        <dbReference type="ARBA" id="ARBA00022741"/>
    </source>
</evidence>
<dbReference type="Gene3D" id="3.40.50.300">
    <property type="entry name" value="P-loop containing nucleotide triphosphate hydrolases"/>
    <property type="match status" value="1"/>
</dbReference>
<dbReference type="STRING" id="1238182.C882_4281"/>
<dbReference type="UniPathway" id="UPA00087">
    <property type="reaction ID" value="UER00175"/>
</dbReference>
<comment type="catalytic activity">
    <reaction evidence="1 6">
        <text>alpha-D-ribose 1,5-bisphosphate + ATP = 5-phospho-alpha-D-ribose 1-diphosphate + ADP</text>
        <dbReference type="Rhea" id="RHEA:20109"/>
        <dbReference type="ChEBI" id="CHEBI:30616"/>
        <dbReference type="ChEBI" id="CHEBI:58017"/>
        <dbReference type="ChEBI" id="CHEBI:68688"/>
        <dbReference type="ChEBI" id="CHEBI:456216"/>
        <dbReference type="EC" id="2.7.4.23"/>
    </reaction>
</comment>
<dbReference type="GO" id="GO:0005524">
    <property type="term" value="F:ATP binding"/>
    <property type="evidence" value="ECO:0007669"/>
    <property type="project" value="UniProtKB-KW"/>
</dbReference>
<dbReference type="NCBIfam" id="NF007485">
    <property type="entry name" value="PRK10078.1"/>
    <property type="match status" value="1"/>
</dbReference>
<evidence type="ECO:0000256" key="6">
    <source>
        <dbReference type="HAMAP-Rule" id="MF_00836"/>
    </source>
</evidence>
<dbReference type="EC" id="2.7.4.23" evidence="6"/>
<dbReference type="SUPFAM" id="SSF52540">
    <property type="entry name" value="P-loop containing nucleoside triphosphate hydrolases"/>
    <property type="match status" value="1"/>
</dbReference>
<keyword evidence="3 6" id="KW-0808">Transferase</keyword>
<comment type="function">
    <text evidence="6">Catalyzes the phosphorylation of ribose 1,5-bisphosphate to 5-phospho-D-ribosyl alpha-1-diphosphate (PRPP).</text>
</comment>
<feature type="domain" description="Guanylate kinase/L-type calcium channel beta subunit" evidence="7">
    <location>
        <begin position="3"/>
        <end position="183"/>
    </location>
</feature>
<evidence type="ECO:0000256" key="1">
    <source>
        <dbReference type="ARBA" id="ARBA00000373"/>
    </source>
</evidence>
<dbReference type="Proteomes" id="UP000009881">
    <property type="component" value="Unassembled WGS sequence"/>
</dbReference>
<evidence type="ECO:0000256" key="5">
    <source>
        <dbReference type="ARBA" id="ARBA00022840"/>
    </source>
</evidence>
<comment type="pathway">
    <text evidence="2 6">Metabolic intermediate biosynthesis; 5-phospho-alpha-D-ribose 1-diphosphate biosynthesis; 5-phospho-alpha-D-ribose 1-diphosphate from D-ribose 5-phosphate (route II): step 3/3.</text>
</comment>
<organism evidence="8 9">
    <name type="scientific">Caenispirillum salinarum AK4</name>
    <dbReference type="NCBI Taxonomy" id="1238182"/>
    <lineage>
        <taxon>Bacteria</taxon>
        <taxon>Pseudomonadati</taxon>
        <taxon>Pseudomonadota</taxon>
        <taxon>Alphaproteobacteria</taxon>
        <taxon>Rhodospirillales</taxon>
        <taxon>Novispirillaceae</taxon>
        <taxon>Caenispirillum</taxon>
    </lineage>
</organism>
<protein>
    <recommendedName>
        <fullName evidence="6">Ribose 1,5-bisphosphate phosphokinase PhnN</fullName>
        <ecNumber evidence="6">2.7.4.23</ecNumber>
    </recommendedName>
    <alternativeName>
        <fullName evidence="6">Ribose 1,5-bisphosphokinase</fullName>
    </alternativeName>
</protein>
<dbReference type="RefSeq" id="WP_009540389.1">
    <property type="nucleotide sequence ID" value="NZ_ANHY01000007.1"/>
</dbReference>
<evidence type="ECO:0000256" key="3">
    <source>
        <dbReference type="ARBA" id="ARBA00022679"/>
    </source>
</evidence>
<dbReference type="SMART" id="SM00072">
    <property type="entry name" value="GuKc"/>
    <property type="match status" value="1"/>
</dbReference>
<evidence type="ECO:0000259" key="7">
    <source>
        <dbReference type="SMART" id="SM00072"/>
    </source>
</evidence>
<reference evidence="8 9" key="1">
    <citation type="journal article" date="2013" name="Genome Announc.">
        <title>Draft Genome Sequence of an Alphaproteobacterium, Caenispirillum salinarum AK4(T), Isolated from a Solar Saltern.</title>
        <authorList>
            <person name="Khatri I."/>
            <person name="Singh A."/>
            <person name="Korpole S."/>
            <person name="Pinnaka A.K."/>
            <person name="Subramanian S."/>
        </authorList>
    </citation>
    <scope>NUCLEOTIDE SEQUENCE [LARGE SCALE GENOMIC DNA]</scope>
    <source>
        <strain evidence="8 9">AK4</strain>
    </source>
</reference>
<name>K9H1K0_9PROT</name>
<dbReference type="EMBL" id="ANHY01000007">
    <property type="protein sequence ID" value="EKV30944.1"/>
    <property type="molecule type" value="Genomic_DNA"/>
</dbReference>
<dbReference type="HAMAP" id="MF_00836">
    <property type="entry name" value="PhnN"/>
    <property type="match status" value="1"/>
</dbReference>
<comment type="similarity">
    <text evidence="6">Belongs to the ribose 1,5-bisphosphokinase family.</text>
</comment>
<sequence length="187" mass="20148">MTDARLIYVVGPSGAGKDTLIACARVAVDGRLPVAFAHRYITRPADAGGESHVALTEAEYAERLGRGLFAMAWDSHGLRYAIGREIDLWLDAGMTVVVNGSRAWLPRALALYPHLVPVVLTVAPDELRRRLIARGREAPEQIEARLARAAAFQVDAPSAVVIDNSGPIDQAVEALLTVLRAPLRQPA</sequence>
<keyword evidence="4 6" id="KW-0547">Nucleotide-binding</keyword>
<feature type="binding site" evidence="6">
    <location>
        <begin position="11"/>
        <end position="18"/>
    </location>
    <ligand>
        <name>ATP</name>
        <dbReference type="ChEBI" id="CHEBI:30616"/>
    </ligand>
</feature>
<dbReference type="GO" id="GO:0019634">
    <property type="term" value="P:organic phosphonate metabolic process"/>
    <property type="evidence" value="ECO:0007669"/>
    <property type="project" value="UniProtKB-UniRule"/>
</dbReference>
<dbReference type="InterPro" id="IPR012699">
    <property type="entry name" value="PhnN"/>
</dbReference>
<dbReference type="eggNOG" id="COG3709">
    <property type="taxonomic scope" value="Bacteria"/>
</dbReference>
<evidence type="ECO:0000256" key="2">
    <source>
        <dbReference type="ARBA" id="ARBA00005069"/>
    </source>
</evidence>
<accession>K9H1K0</accession>
<proteinExistence type="inferred from homology"/>
<keyword evidence="9" id="KW-1185">Reference proteome</keyword>
<dbReference type="AlphaFoldDB" id="K9H1K0"/>
<dbReference type="OrthoDB" id="341217at2"/>
<dbReference type="InterPro" id="IPR008145">
    <property type="entry name" value="GK/Ca_channel_bsu"/>
</dbReference>
<keyword evidence="5 6" id="KW-0067">ATP-binding</keyword>
<gene>
    <name evidence="6" type="primary">phnN</name>
    <name evidence="8" type="ORF">C882_4281</name>
</gene>
<keyword evidence="8" id="KW-0418">Kinase</keyword>
<dbReference type="GO" id="GO:0033863">
    <property type="term" value="F:ribose 1,5-bisphosphate phosphokinase activity"/>
    <property type="evidence" value="ECO:0007669"/>
    <property type="project" value="UniProtKB-UniRule"/>
</dbReference>
<comment type="caution">
    <text evidence="8">The sequence shown here is derived from an EMBL/GenBank/DDBJ whole genome shotgun (WGS) entry which is preliminary data.</text>
</comment>
<dbReference type="NCBIfam" id="TIGR02322">
    <property type="entry name" value="phosphon_PhnN"/>
    <property type="match status" value="1"/>
</dbReference>
<evidence type="ECO:0000313" key="9">
    <source>
        <dbReference type="Proteomes" id="UP000009881"/>
    </source>
</evidence>